<dbReference type="PANTHER" id="PTHR34484">
    <property type="entry name" value="OS02G0832600 PROTEIN"/>
    <property type="match status" value="1"/>
</dbReference>
<feature type="region of interest" description="Disordered" evidence="2">
    <location>
        <begin position="488"/>
        <end position="508"/>
    </location>
</feature>
<accession>A0A388KZ83</accession>
<keyword evidence="1" id="KW-0175">Coiled coil</keyword>
<keyword evidence="4" id="KW-1185">Reference proteome</keyword>
<proteinExistence type="predicted"/>
<dbReference type="OrthoDB" id="1935617at2759"/>
<feature type="region of interest" description="Disordered" evidence="2">
    <location>
        <begin position="1"/>
        <end position="25"/>
    </location>
</feature>
<dbReference type="AlphaFoldDB" id="A0A388KZ83"/>
<feature type="compositionally biased region" description="Basic and acidic residues" evidence="2">
    <location>
        <begin position="373"/>
        <end position="384"/>
    </location>
</feature>
<sequence length="508" mass="54336">MSSEEINCETLDGTSIPVDKTLPTETISRSSECKNIGSSSKKKIAMMSLAGASMMKTGVVGYGNLVPPYYMKSSGRVVLGGMKLGMVAPLPPPEMQGQAGGGRSNYLRDRNRAERKRNRWVPYNIATKGGAVGSRSGNGGVGVISYGGPGAPGGRPPVFVVPSAAMEVAHLMAARGQKLPGGVAGAKGESVTASSSAGAAGGALPKSRVTSASGRWLKRGRTGNRFKGGNPASASKNGHVGAAGGLGEEDDCVPRLRELRKRNRVNMRKQIPKWLKRQSLKSVPHAPRNTTSFIMRANKLGIYAPLTSPRTPAFIRTPIFSPAPWPTDSPGDKMLVEQAKKFKVDPYGSMNGCIRVRDPSVPELGAVGSGENRGGEELVLRDSSDEASSSSEAEDGQPSVAEPDSAELFEQRMDHDLRRFEMTFAGEAAGKDLEERMLRTRMEEQEGRIADLEEENMTLKEKLYLIEQEMQELRKRCTVVVSEDVLTAESGESGDEASASALACHKRV</sequence>
<dbReference type="Proteomes" id="UP000265515">
    <property type="component" value="Unassembled WGS sequence"/>
</dbReference>
<comment type="caution">
    <text evidence="3">The sequence shown here is derived from an EMBL/GenBank/DDBJ whole genome shotgun (WGS) entry which is preliminary data.</text>
</comment>
<feature type="coiled-coil region" evidence="1">
    <location>
        <begin position="435"/>
        <end position="476"/>
    </location>
</feature>
<evidence type="ECO:0000313" key="4">
    <source>
        <dbReference type="Proteomes" id="UP000265515"/>
    </source>
</evidence>
<feature type="region of interest" description="Disordered" evidence="2">
    <location>
        <begin position="182"/>
        <end position="246"/>
    </location>
</feature>
<dbReference type="Gramene" id="GBG75341">
    <property type="protein sequence ID" value="GBG75341"/>
    <property type="gene ID" value="CBR_g19975"/>
</dbReference>
<evidence type="ECO:0008006" key="5">
    <source>
        <dbReference type="Google" id="ProtNLM"/>
    </source>
</evidence>
<evidence type="ECO:0000313" key="3">
    <source>
        <dbReference type="EMBL" id="GBG75341.1"/>
    </source>
</evidence>
<feature type="compositionally biased region" description="Low complexity" evidence="2">
    <location>
        <begin position="488"/>
        <end position="501"/>
    </location>
</feature>
<reference evidence="3 4" key="1">
    <citation type="journal article" date="2018" name="Cell">
        <title>The Chara Genome: Secondary Complexity and Implications for Plant Terrestrialization.</title>
        <authorList>
            <person name="Nishiyama T."/>
            <person name="Sakayama H."/>
            <person name="Vries J.D."/>
            <person name="Buschmann H."/>
            <person name="Saint-Marcoux D."/>
            <person name="Ullrich K.K."/>
            <person name="Haas F.B."/>
            <person name="Vanderstraeten L."/>
            <person name="Becker D."/>
            <person name="Lang D."/>
            <person name="Vosolsobe S."/>
            <person name="Rombauts S."/>
            <person name="Wilhelmsson P.K.I."/>
            <person name="Janitza P."/>
            <person name="Kern R."/>
            <person name="Heyl A."/>
            <person name="Rumpler F."/>
            <person name="Villalobos L.I.A.C."/>
            <person name="Clay J.M."/>
            <person name="Skokan R."/>
            <person name="Toyoda A."/>
            <person name="Suzuki Y."/>
            <person name="Kagoshima H."/>
            <person name="Schijlen E."/>
            <person name="Tajeshwar N."/>
            <person name="Catarino B."/>
            <person name="Hetherington A.J."/>
            <person name="Saltykova A."/>
            <person name="Bonnot C."/>
            <person name="Breuninger H."/>
            <person name="Symeonidi A."/>
            <person name="Radhakrishnan G.V."/>
            <person name="Van Nieuwerburgh F."/>
            <person name="Deforce D."/>
            <person name="Chang C."/>
            <person name="Karol K.G."/>
            <person name="Hedrich R."/>
            <person name="Ulvskov P."/>
            <person name="Glockner G."/>
            <person name="Delwiche C.F."/>
            <person name="Petrasek J."/>
            <person name="Van de Peer Y."/>
            <person name="Friml J."/>
            <person name="Beilby M."/>
            <person name="Dolan L."/>
            <person name="Kohara Y."/>
            <person name="Sugano S."/>
            <person name="Fujiyama A."/>
            <person name="Delaux P.-M."/>
            <person name="Quint M."/>
            <person name="TheiBen G."/>
            <person name="Hagemann M."/>
            <person name="Harholt J."/>
            <person name="Dunand C."/>
            <person name="Zachgo S."/>
            <person name="Langdale J."/>
            <person name="Maumus F."/>
            <person name="Straeten D.V.D."/>
            <person name="Gould S.B."/>
            <person name="Rensing S.A."/>
        </authorList>
    </citation>
    <scope>NUCLEOTIDE SEQUENCE [LARGE SCALE GENOMIC DNA]</scope>
    <source>
        <strain evidence="3 4">S276</strain>
    </source>
</reference>
<dbReference type="PANTHER" id="PTHR34484:SF2">
    <property type="entry name" value="OS02G0832600 PROTEIN"/>
    <property type="match status" value="1"/>
</dbReference>
<evidence type="ECO:0000256" key="1">
    <source>
        <dbReference type="SAM" id="Coils"/>
    </source>
</evidence>
<dbReference type="EMBL" id="BFEA01000222">
    <property type="protein sequence ID" value="GBG75341.1"/>
    <property type="molecule type" value="Genomic_DNA"/>
</dbReference>
<protein>
    <recommendedName>
        <fullName evidence="5">PRLI-interacting factor A</fullName>
    </recommendedName>
</protein>
<name>A0A388KZ83_CHABU</name>
<organism evidence="3 4">
    <name type="scientific">Chara braunii</name>
    <name type="common">Braun's stonewort</name>
    <dbReference type="NCBI Taxonomy" id="69332"/>
    <lineage>
        <taxon>Eukaryota</taxon>
        <taxon>Viridiplantae</taxon>
        <taxon>Streptophyta</taxon>
        <taxon>Charophyceae</taxon>
        <taxon>Charales</taxon>
        <taxon>Characeae</taxon>
        <taxon>Chara</taxon>
    </lineage>
</organism>
<feature type="region of interest" description="Disordered" evidence="2">
    <location>
        <begin position="359"/>
        <end position="404"/>
    </location>
</feature>
<gene>
    <name evidence="3" type="ORF">CBR_g19975</name>
</gene>
<evidence type="ECO:0000256" key="2">
    <source>
        <dbReference type="SAM" id="MobiDB-lite"/>
    </source>
</evidence>